<feature type="region of interest" description="Disordered" evidence="1">
    <location>
        <begin position="1"/>
        <end position="20"/>
    </location>
</feature>
<comment type="caution">
    <text evidence="2">The sequence shown here is derived from an EMBL/GenBank/DDBJ whole genome shotgun (WGS) entry which is preliminary data.</text>
</comment>
<dbReference type="EMBL" id="JAEUBG010000455">
    <property type="protein sequence ID" value="KAH3688229.1"/>
    <property type="molecule type" value="Genomic_DNA"/>
</dbReference>
<sequence length="455" mass="51623">MTLATYHYSSDPSSSSSFRDHLSTELSSATSTHNQYYQPLPLSKLPFDANDYLNLELDEDFIRTNGGFMNDYNKTALLGMLLTQSAKSYQANPTSLTVCYEEDEEDYESVGNDEFDDIEDSTGYTTTAATSHHGSVSEDSIKKSRSFASFSPLQEDQALMGSQEEQQQQHLPDDIQIDLSAHFKHENEFTGVFHSFSSDGQDTPLKDFDDILAGQELNWESIHSLLKDVDEAIKSPIQGDDQNADVSPLMLNTSHEQGMLFLTFNIVLSLIELITNIYFQTVKTDSLDVNHIDFKCNCLTKYNKLCKNSILCFKHTLEEKSKVPRFDPDIENVIKTYKVIQEDHALELKKLYKLDKKIEKNLKKELSLKKKAAKEALLKISKKSKSSSKKSNKKQNTLKPLQQPGGVDIPFLNSLTEKLSHLPDDLDERLNDFNHRLHLNTLILTQAFTQDIPIV</sequence>
<gene>
    <name evidence="2" type="ORF">WICPIJ_000780</name>
</gene>
<feature type="compositionally biased region" description="Polar residues" evidence="1">
    <location>
        <begin position="122"/>
        <end position="134"/>
    </location>
</feature>
<protein>
    <recommendedName>
        <fullName evidence="4">SCA7 domain-containing protein</fullName>
    </recommendedName>
</protein>
<proteinExistence type="predicted"/>
<evidence type="ECO:0000313" key="2">
    <source>
        <dbReference type="EMBL" id="KAH3688229.1"/>
    </source>
</evidence>
<evidence type="ECO:0008006" key="4">
    <source>
        <dbReference type="Google" id="ProtNLM"/>
    </source>
</evidence>
<dbReference type="AlphaFoldDB" id="A0A9P8QFJ4"/>
<organism evidence="2 3">
    <name type="scientific">Wickerhamomyces pijperi</name>
    <name type="common">Yeast</name>
    <name type="synonym">Pichia pijperi</name>
    <dbReference type="NCBI Taxonomy" id="599730"/>
    <lineage>
        <taxon>Eukaryota</taxon>
        <taxon>Fungi</taxon>
        <taxon>Dikarya</taxon>
        <taxon>Ascomycota</taxon>
        <taxon>Saccharomycotina</taxon>
        <taxon>Saccharomycetes</taxon>
        <taxon>Phaffomycetales</taxon>
        <taxon>Wickerhamomycetaceae</taxon>
        <taxon>Wickerhamomyces</taxon>
    </lineage>
</organism>
<evidence type="ECO:0000313" key="3">
    <source>
        <dbReference type="Proteomes" id="UP000774326"/>
    </source>
</evidence>
<accession>A0A9P8QFJ4</accession>
<dbReference type="Proteomes" id="UP000774326">
    <property type="component" value="Unassembled WGS sequence"/>
</dbReference>
<feature type="compositionally biased region" description="Basic residues" evidence="1">
    <location>
        <begin position="381"/>
        <end position="393"/>
    </location>
</feature>
<evidence type="ECO:0000256" key="1">
    <source>
        <dbReference type="SAM" id="MobiDB-lite"/>
    </source>
</evidence>
<reference evidence="2" key="1">
    <citation type="journal article" date="2021" name="Open Biol.">
        <title>Shared evolutionary footprints suggest mitochondrial oxidative damage underlies multiple complex I losses in fungi.</title>
        <authorList>
            <person name="Schikora-Tamarit M.A."/>
            <person name="Marcet-Houben M."/>
            <person name="Nosek J."/>
            <person name="Gabaldon T."/>
        </authorList>
    </citation>
    <scope>NUCLEOTIDE SEQUENCE</scope>
    <source>
        <strain evidence="2">CBS2887</strain>
    </source>
</reference>
<feature type="region of interest" description="Disordered" evidence="1">
    <location>
        <begin position="119"/>
        <end position="140"/>
    </location>
</feature>
<name>A0A9P8QFJ4_WICPI</name>
<feature type="region of interest" description="Disordered" evidence="1">
    <location>
        <begin position="381"/>
        <end position="405"/>
    </location>
</feature>
<keyword evidence="3" id="KW-1185">Reference proteome</keyword>
<dbReference type="OrthoDB" id="3981279at2759"/>
<reference evidence="2" key="2">
    <citation type="submission" date="2021-01" db="EMBL/GenBank/DDBJ databases">
        <authorList>
            <person name="Schikora-Tamarit M.A."/>
        </authorList>
    </citation>
    <scope>NUCLEOTIDE SEQUENCE</scope>
    <source>
        <strain evidence="2">CBS2887</strain>
    </source>
</reference>